<reference evidence="9" key="2">
    <citation type="journal article" date="2023" name="IMA Fungus">
        <title>Comparative genomic study of the Penicillium genus elucidates a diverse pangenome and 15 lateral gene transfer events.</title>
        <authorList>
            <person name="Petersen C."/>
            <person name="Sorensen T."/>
            <person name="Nielsen M.R."/>
            <person name="Sondergaard T.E."/>
            <person name="Sorensen J.L."/>
            <person name="Fitzpatrick D.A."/>
            <person name="Frisvad J.C."/>
            <person name="Nielsen K.L."/>
        </authorList>
    </citation>
    <scope>NUCLEOTIDE SEQUENCE</scope>
    <source>
        <strain evidence="9">IBT 35673</strain>
    </source>
</reference>
<evidence type="ECO:0000256" key="7">
    <source>
        <dbReference type="SAM" id="MobiDB-lite"/>
    </source>
</evidence>
<sequence length="782" mass="87294">MSMFRSAADLSSSSDSESQSDSERKQIQHSGSSTPRYLAQSQPHSPHKGKSSQPPRESESTDPDSSVSFDDGHRLPQEMVDLNVDQHANVMTAALLEFYCQSRAADILNAQRGSSKKFSRQSPEAQYLGKKLYKFKSQFLSSHGILADGIDREDMGPSRQTYRDNLDLLGLSALEEMNIHDPNVRSPTIGPGEEEFALTAKSSIKRPDFVNSEAPALIRRRTEPNYAFDNKLHSGRKVEFLPPISDIPRNLSHPSIPFFGSSPVGVPLIHPTTTPTSTESRYSSDFDELKILGRGSFGEVYHVTNLFDGQDYAVKKIPLSQRRLEQLQFGGQNQLEVIMKEIRTLARLDHANIVRYFGAWAEQAHHAYPQPAEYHPAHETFESSREDLPLPESPNEPSLGIVFEHSETSNAESQPSSLTEDHSFSESIRRWDSHATSSSRQSKKSSRRGWEDEDEDIESIPRNFDNTSYGQTSTFGETDDIFTDGLSQDQSKLQIQTRCRPGHQPPAVILHIQMSLHPISLGSYLNPQGLPKNDEDSIARRHCFHLIPSLKLLLEVISGVEYVHAKGIVHRDLKPANIFLSAPESTTPDICVACSSSEASPIQFCSPRIGDFGLVADISNVNEATSGTVTPYRESPNIQRVVGTEFYRPPASVSSIPSDPESPVDCVDVYKIDEKLDVYALGVILFETIYRLNTKMERQFVLRDLTRGSSQDSSEHTTFPADFAAKIDHGSMTLDDGVTVAESLMQCIKGMLEPRSQDRWSCQDVKEHLRALKKAVRRFEAS</sequence>
<dbReference type="FunFam" id="3.30.200.20:FF:000787">
    <property type="entry name" value="Protein kinase, putative (AFU_orthologue AFUA_2G16620)"/>
    <property type="match status" value="1"/>
</dbReference>
<keyword evidence="1" id="KW-0808">Transferase</keyword>
<protein>
    <recommendedName>
        <fullName evidence="8">Protein kinase domain-containing protein</fullName>
    </recommendedName>
</protein>
<evidence type="ECO:0000313" key="10">
    <source>
        <dbReference type="Proteomes" id="UP001147695"/>
    </source>
</evidence>
<evidence type="ECO:0000259" key="8">
    <source>
        <dbReference type="PROSITE" id="PS50011"/>
    </source>
</evidence>
<feature type="binding site" evidence="6">
    <location>
        <position position="316"/>
    </location>
    <ligand>
        <name>ATP</name>
        <dbReference type="ChEBI" id="CHEBI:30616"/>
    </ligand>
</feature>
<dbReference type="SMART" id="SM00220">
    <property type="entry name" value="S_TKc"/>
    <property type="match status" value="1"/>
</dbReference>
<dbReference type="GO" id="GO:1990625">
    <property type="term" value="P:negative regulation of cytoplasmic translational initiation in response to stress"/>
    <property type="evidence" value="ECO:0007669"/>
    <property type="project" value="TreeGrafter"/>
</dbReference>
<dbReference type="PROSITE" id="PS00108">
    <property type="entry name" value="PROTEIN_KINASE_ST"/>
    <property type="match status" value="1"/>
</dbReference>
<dbReference type="Pfam" id="PF00069">
    <property type="entry name" value="Pkinase"/>
    <property type="match status" value="2"/>
</dbReference>
<evidence type="ECO:0000256" key="6">
    <source>
        <dbReference type="PROSITE-ProRule" id="PRU10141"/>
    </source>
</evidence>
<feature type="compositionally biased region" description="Basic and acidic residues" evidence="7">
    <location>
        <begin position="378"/>
        <end position="388"/>
    </location>
</feature>
<feature type="compositionally biased region" description="Polar residues" evidence="7">
    <location>
        <begin position="408"/>
        <end position="418"/>
    </location>
</feature>
<keyword evidence="2 6" id="KW-0547">Nucleotide-binding</keyword>
<dbReference type="GO" id="GO:0004694">
    <property type="term" value="F:eukaryotic translation initiation factor 2alpha kinase activity"/>
    <property type="evidence" value="ECO:0007669"/>
    <property type="project" value="TreeGrafter"/>
</dbReference>
<dbReference type="PANTHER" id="PTHR11042">
    <property type="entry name" value="EUKARYOTIC TRANSLATION INITIATION FACTOR 2-ALPHA KINASE EIF2-ALPHA KINASE -RELATED"/>
    <property type="match status" value="1"/>
</dbReference>
<proteinExistence type="inferred from homology"/>
<evidence type="ECO:0000256" key="4">
    <source>
        <dbReference type="ARBA" id="ARBA00022840"/>
    </source>
</evidence>
<organism evidence="9 10">
    <name type="scientific">Penicillium brevicompactum</name>
    <dbReference type="NCBI Taxonomy" id="5074"/>
    <lineage>
        <taxon>Eukaryota</taxon>
        <taxon>Fungi</taxon>
        <taxon>Dikarya</taxon>
        <taxon>Ascomycota</taxon>
        <taxon>Pezizomycotina</taxon>
        <taxon>Eurotiomycetes</taxon>
        <taxon>Eurotiomycetidae</taxon>
        <taxon>Eurotiales</taxon>
        <taxon>Aspergillaceae</taxon>
        <taxon>Penicillium</taxon>
    </lineage>
</organism>
<accession>A0A9W9Q7U4</accession>
<name>A0A9W9Q7U4_PENBR</name>
<feature type="compositionally biased region" description="Polar residues" evidence="7">
    <location>
        <begin position="28"/>
        <end position="44"/>
    </location>
</feature>
<feature type="domain" description="Protein kinase" evidence="8">
    <location>
        <begin position="286"/>
        <end position="771"/>
    </location>
</feature>
<feature type="region of interest" description="Disordered" evidence="7">
    <location>
        <begin position="378"/>
        <end position="478"/>
    </location>
</feature>
<comment type="caution">
    <text evidence="9">The sequence shown here is derived from an EMBL/GenBank/DDBJ whole genome shotgun (WGS) entry which is preliminary data.</text>
</comment>
<dbReference type="InterPro" id="IPR008271">
    <property type="entry name" value="Ser/Thr_kinase_AS"/>
</dbReference>
<dbReference type="InterPro" id="IPR011009">
    <property type="entry name" value="Kinase-like_dom_sf"/>
</dbReference>
<dbReference type="AlphaFoldDB" id="A0A9W9Q7U4"/>
<dbReference type="GO" id="GO:0005524">
    <property type="term" value="F:ATP binding"/>
    <property type="evidence" value="ECO:0007669"/>
    <property type="project" value="UniProtKB-UniRule"/>
</dbReference>
<dbReference type="EMBL" id="JAPZBQ010000005">
    <property type="protein sequence ID" value="KAJ5328495.1"/>
    <property type="molecule type" value="Genomic_DNA"/>
</dbReference>
<dbReference type="InterPro" id="IPR000719">
    <property type="entry name" value="Prot_kinase_dom"/>
</dbReference>
<dbReference type="Proteomes" id="UP001147695">
    <property type="component" value="Unassembled WGS sequence"/>
</dbReference>
<keyword evidence="3" id="KW-0418">Kinase</keyword>
<dbReference type="GO" id="GO:0005829">
    <property type="term" value="C:cytosol"/>
    <property type="evidence" value="ECO:0007669"/>
    <property type="project" value="TreeGrafter"/>
</dbReference>
<evidence type="ECO:0000256" key="2">
    <source>
        <dbReference type="ARBA" id="ARBA00022741"/>
    </source>
</evidence>
<dbReference type="InterPro" id="IPR017441">
    <property type="entry name" value="Protein_kinase_ATP_BS"/>
</dbReference>
<dbReference type="GO" id="GO:0005634">
    <property type="term" value="C:nucleus"/>
    <property type="evidence" value="ECO:0007669"/>
    <property type="project" value="TreeGrafter"/>
</dbReference>
<evidence type="ECO:0000256" key="1">
    <source>
        <dbReference type="ARBA" id="ARBA00022679"/>
    </source>
</evidence>
<evidence type="ECO:0000256" key="3">
    <source>
        <dbReference type="ARBA" id="ARBA00022777"/>
    </source>
</evidence>
<keyword evidence="4 6" id="KW-0067">ATP-binding</keyword>
<dbReference type="PROSITE" id="PS50011">
    <property type="entry name" value="PROTEIN_KINASE_DOM"/>
    <property type="match status" value="1"/>
</dbReference>
<feature type="compositionally biased region" description="Basic and acidic residues" evidence="7">
    <location>
        <begin position="419"/>
        <end position="433"/>
    </location>
</feature>
<dbReference type="Gene3D" id="3.30.200.20">
    <property type="entry name" value="Phosphorylase Kinase, domain 1"/>
    <property type="match status" value="1"/>
</dbReference>
<dbReference type="Gene3D" id="1.10.510.10">
    <property type="entry name" value="Transferase(Phosphotransferase) domain 1"/>
    <property type="match status" value="1"/>
</dbReference>
<dbReference type="InterPro" id="IPR050339">
    <property type="entry name" value="CC_SR_Kinase"/>
</dbReference>
<dbReference type="SUPFAM" id="SSF56112">
    <property type="entry name" value="Protein kinase-like (PK-like)"/>
    <property type="match status" value="1"/>
</dbReference>
<dbReference type="PANTHER" id="PTHR11042:SF195">
    <property type="entry name" value="KINASE, PUTATIVE (AFU_ORTHOLOGUE AFUA_2G16620)-RELATED"/>
    <property type="match status" value="1"/>
</dbReference>
<feature type="compositionally biased region" description="Polar residues" evidence="7">
    <location>
        <begin position="464"/>
        <end position="476"/>
    </location>
</feature>
<evidence type="ECO:0000313" key="9">
    <source>
        <dbReference type="EMBL" id="KAJ5328495.1"/>
    </source>
</evidence>
<feature type="compositionally biased region" description="Low complexity" evidence="7">
    <location>
        <begin position="1"/>
        <end position="19"/>
    </location>
</feature>
<gene>
    <name evidence="9" type="ORF">N7452_008885</name>
</gene>
<comment type="similarity">
    <text evidence="5">Belongs to the protein kinase superfamily. Ser/Thr protein kinase family. GCN2 subfamily.</text>
</comment>
<dbReference type="PROSITE" id="PS00107">
    <property type="entry name" value="PROTEIN_KINASE_ATP"/>
    <property type="match status" value="1"/>
</dbReference>
<evidence type="ECO:0000256" key="5">
    <source>
        <dbReference type="ARBA" id="ARBA00037982"/>
    </source>
</evidence>
<reference evidence="9" key="1">
    <citation type="submission" date="2022-12" db="EMBL/GenBank/DDBJ databases">
        <authorList>
            <person name="Petersen C."/>
        </authorList>
    </citation>
    <scope>NUCLEOTIDE SEQUENCE</scope>
    <source>
        <strain evidence="9">IBT 35673</strain>
    </source>
</reference>
<feature type="region of interest" description="Disordered" evidence="7">
    <location>
        <begin position="1"/>
        <end position="72"/>
    </location>
</feature>